<dbReference type="PATRIC" id="fig|179408.3.peg.3790"/>
<gene>
    <name evidence="1" type="ORF">Osc7112_3090</name>
</gene>
<dbReference type="AlphaFoldDB" id="K9VHP1"/>
<dbReference type="InterPro" id="IPR021751">
    <property type="entry name" value="DUF3318"/>
</dbReference>
<accession>K9VHP1</accession>
<evidence type="ECO:0008006" key="3">
    <source>
        <dbReference type="Google" id="ProtNLM"/>
    </source>
</evidence>
<sequence length="211" mass="23342">MQAIPNSRKFMNPEPEIRRLLDVMPASGRMTCKIINKPQQSTVIDCDFPLPWNQSRPIYINFDLWRLLSKPQRDLLILRNVSFLCNVKWFKPDIYQGAALAGIVGTVVELLQGDAIGTAIAGGLTGLAMTRIWRDNRSSQVELDADEGAIRVALRRGYNEAEAAGHLLGAIEAVAQIEGRSLDFNELIRCQNLKAISGISAVGVPDSIRQD</sequence>
<organism evidence="1 2">
    <name type="scientific">Phormidium nigroviride PCC 7112</name>
    <dbReference type="NCBI Taxonomy" id="179408"/>
    <lineage>
        <taxon>Bacteria</taxon>
        <taxon>Bacillati</taxon>
        <taxon>Cyanobacteriota</taxon>
        <taxon>Cyanophyceae</taxon>
        <taxon>Oscillatoriophycideae</taxon>
        <taxon>Oscillatoriales</taxon>
        <taxon>Oscillatoriaceae</taxon>
        <taxon>Phormidium</taxon>
    </lineage>
</organism>
<dbReference type="EMBL" id="CP003614">
    <property type="protein sequence ID" value="AFZ07481.1"/>
    <property type="molecule type" value="Genomic_DNA"/>
</dbReference>
<protein>
    <recommendedName>
        <fullName evidence="3">DUF3318 domain-containing protein</fullName>
    </recommendedName>
</protein>
<dbReference type="HOGENOM" id="CLU_1282684_0_0_3"/>
<proteinExistence type="predicted"/>
<evidence type="ECO:0000313" key="1">
    <source>
        <dbReference type="EMBL" id="AFZ07481.1"/>
    </source>
</evidence>
<keyword evidence="2" id="KW-1185">Reference proteome</keyword>
<reference evidence="1 2" key="1">
    <citation type="submission" date="2012-05" db="EMBL/GenBank/DDBJ databases">
        <title>Finished chromosome of genome of Oscillatoria sp. PCC 7112.</title>
        <authorList>
            <consortium name="US DOE Joint Genome Institute"/>
            <person name="Gugger M."/>
            <person name="Coursin T."/>
            <person name="Rippka R."/>
            <person name="Tandeau De Marsac N."/>
            <person name="Huntemann M."/>
            <person name="Wei C.-L."/>
            <person name="Han J."/>
            <person name="Detter J.C."/>
            <person name="Han C."/>
            <person name="Tapia R."/>
            <person name="Davenport K."/>
            <person name="Daligault H."/>
            <person name="Erkkila T."/>
            <person name="Gu W."/>
            <person name="Munk A.C.C."/>
            <person name="Teshima H."/>
            <person name="Xu Y."/>
            <person name="Chain P."/>
            <person name="Chen A."/>
            <person name="Krypides N."/>
            <person name="Mavromatis K."/>
            <person name="Markowitz V."/>
            <person name="Szeto E."/>
            <person name="Ivanova N."/>
            <person name="Mikhailova N."/>
            <person name="Ovchinnikova G."/>
            <person name="Pagani I."/>
            <person name="Pati A."/>
            <person name="Goodwin L."/>
            <person name="Peters L."/>
            <person name="Pitluck S."/>
            <person name="Woyke T."/>
            <person name="Kerfeld C."/>
        </authorList>
    </citation>
    <scope>NUCLEOTIDE SEQUENCE [LARGE SCALE GENOMIC DNA]</scope>
    <source>
        <strain evidence="1 2">PCC 7112</strain>
    </source>
</reference>
<dbReference type="Pfam" id="PF11780">
    <property type="entry name" value="DUF3318"/>
    <property type="match status" value="1"/>
</dbReference>
<dbReference type="Proteomes" id="UP000010478">
    <property type="component" value="Chromosome"/>
</dbReference>
<dbReference type="KEGG" id="oni:Osc7112_3090"/>
<name>K9VHP1_9CYAN</name>
<dbReference type="eggNOG" id="COG0501">
    <property type="taxonomic scope" value="Bacteria"/>
</dbReference>
<evidence type="ECO:0000313" key="2">
    <source>
        <dbReference type="Proteomes" id="UP000010478"/>
    </source>
</evidence>
<dbReference type="STRING" id="179408.Osc7112_3090"/>